<dbReference type="InterPro" id="IPR005081">
    <property type="entry name" value="SpoIIGA"/>
</dbReference>
<dbReference type="AlphaFoldDB" id="A0A9D1Y1M5"/>
<name>A0A9D1Y1M5_9FIRM</name>
<dbReference type="Proteomes" id="UP000886751">
    <property type="component" value="Unassembled WGS sequence"/>
</dbReference>
<feature type="transmembrane region" description="Helical" evidence="1">
    <location>
        <begin position="60"/>
        <end position="77"/>
    </location>
</feature>
<evidence type="ECO:0000313" key="3">
    <source>
        <dbReference type="Proteomes" id="UP000886751"/>
    </source>
</evidence>
<keyword evidence="1" id="KW-1133">Transmembrane helix</keyword>
<dbReference type="GO" id="GO:0030436">
    <property type="term" value="P:asexual sporulation"/>
    <property type="evidence" value="ECO:0007669"/>
    <property type="project" value="InterPro"/>
</dbReference>
<keyword evidence="1" id="KW-0812">Transmembrane</keyword>
<sequence>MVYLDVLLLVNFLAAYFLLLAAGALGGLRAGFGRMLLGSGAAALSSLILFAPELPYPAQLLYKVGTALLVTAAAFGWRRPRRLLTAACWYAALNIALAGLAFLAVLRSGTDLVQTGNLTVYLRISPLLLVGLSGVCCLAVELGLRLLDRRKPAVQTVGLELELAGVPVHLRAALDTGCHLRDPATCLPVLVVSFADARARLPEPVQRYLQGWFQGETTAQPPPGTHLRLIPCRTAAQSGLLPGFAVGSIGLITEHGILALGRGAVAFAPQSFGSERYEALYGSDFL</sequence>
<dbReference type="EMBL" id="DXEI01000117">
    <property type="protein sequence ID" value="HIX95337.1"/>
    <property type="molecule type" value="Genomic_DNA"/>
</dbReference>
<protein>
    <submittedName>
        <fullName evidence="2">Sigma-E processing peptidase SpoIIGA</fullName>
    </submittedName>
</protein>
<reference evidence="2" key="1">
    <citation type="journal article" date="2021" name="PeerJ">
        <title>Extensive microbial diversity within the chicken gut microbiome revealed by metagenomics and culture.</title>
        <authorList>
            <person name="Gilroy R."/>
            <person name="Ravi A."/>
            <person name="Getino M."/>
            <person name="Pursley I."/>
            <person name="Horton D.L."/>
            <person name="Alikhan N.F."/>
            <person name="Baker D."/>
            <person name="Gharbi K."/>
            <person name="Hall N."/>
            <person name="Watson M."/>
            <person name="Adriaenssens E.M."/>
            <person name="Foster-Nyarko E."/>
            <person name="Jarju S."/>
            <person name="Secka A."/>
            <person name="Antonio M."/>
            <person name="Oren A."/>
            <person name="Chaudhuri R.R."/>
            <person name="La Ragione R."/>
            <person name="Hildebrand F."/>
            <person name="Pallen M.J."/>
        </authorList>
    </citation>
    <scope>NUCLEOTIDE SEQUENCE</scope>
    <source>
        <strain evidence="2">ChiHecec2B26-7398</strain>
    </source>
</reference>
<proteinExistence type="predicted"/>
<dbReference type="GO" id="GO:0006508">
    <property type="term" value="P:proteolysis"/>
    <property type="evidence" value="ECO:0007669"/>
    <property type="project" value="InterPro"/>
</dbReference>
<comment type="caution">
    <text evidence="2">The sequence shown here is derived from an EMBL/GenBank/DDBJ whole genome shotgun (WGS) entry which is preliminary data.</text>
</comment>
<accession>A0A9D1Y1M5</accession>
<dbReference type="GO" id="GO:0004190">
    <property type="term" value="F:aspartic-type endopeptidase activity"/>
    <property type="evidence" value="ECO:0007669"/>
    <property type="project" value="InterPro"/>
</dbReference>
<organism evidence="2 3">
    <name type="scientific">Candidatus Gemmiger excrementipullorum</name>
    <dbReference type="NCBI Taxonomy" id="2838610"/>
    <lineage>
        <taxon>Bacteria</taxon>
        <taxon>Bacillati</taxon>
        <taxon>Bacillota</taxon>
        <taxon>Clostridia</taxon>
        <taxon>Eubacteriales</taxon>
        <taxon>Gemmiger</taxon>
    </lineage>
</organism>
<feature type="transmembrane region" description="Helical" evidence="1">
    <location>
        <begin position="126"/>
        <end position="144"/>
    </location>
</feature>
<feature type="transmembrane region" description="Helical" evidence="1">
    <location>
        <begin position="84"/>
        <end position="106"/>
    </location>
</feature>
<evidence type="ECO:0000256" key="1">
    <source>
        <dbReference type="SAM" id="Phobius"/>
    </source>
</evidence>
<dbReference type="Pfam" id="PF03419">
    <property type="entry name" value="Peptidase_U4"/>
    <property type="match status" value="1"/>
</dbReference>
<gene>
    <name evidence="2" type="ORF">H9846_07755</name>
</gene>
<evidence type="ECO:0000313" key="2">
    <source>
        <dbReference type="EMBL" id="HIX95337.1"/>
    </source>
</evidence>
<keyword evidence="1" id="KW-0472">Membrane</keyword>
<feature type="transmembrane region" description="Helical" evidence="1">
    <location>
        <begin position="6"/>
        <end position="28"/>
    </location>
</feature>
<reference evidence="2" key="2">
    <citation type="submission" date="2021-04" db="EMBL/GenBank/DDBJ databases">
        <authorList>
            <person name="Gilroy R."/>
        </authorList>
    </citation>
    <scope>NUCLEOTIDE SEQUENCE</scope>
    <source>
        <strain evidence="2">ChiHecec2B26-7398</strain>
    </source>
</reference>